<keyword evidence="3" id="KW-1185">Reference proteome</keyword>
<name>A0A0R3KDL4_9BRAD</name>
<evidence type="ECO:0000313" key="2">
    <source>
        <dbReference type="EMBL" id="KRQ93643.1"/>
    </source>
</evidence>
<dbReference type="PANTHER" id="PTHR41252:SF1">
    <property type="entry name" value="BLR2505 PROTEIN"/>
    <property type="match status" value="1"/>
</dbReference>
<dbReference type="PANTHER" id="PTHR41252">
    <property type="entry name" value="BLR2505 PROTEIN"/>
    <property type="match status" value="1"/>
</dbReference>
<dbReference type="Gene3D" id="3.10.450.50">
    <property type="match status" value="1"/>
</dbReference>
<dbReference type="EMBL" id="LLXZ01000225">
    <property type="protein sequence ID" value="KRQ93643.1"/>
    <property type="molecule type" value="Genomic_DNA"/>
</dbReference>
<evidence type="ECO:0000259" key="1">
    <source>
        <dbReference type="Pfam" id="PF12680"/>
    </source>
</evidence>
<dbReference type="SUPFAM" id="SSF54427">
    <property type="entry name" value="NTF2-like"/>
    <property type="match status" value="1"/>
</dbReference>
<protein>
    <recommendedName>
        <fullName evidence="1">SnoaL-like domain-containing protein</fullName>
    </recommendedName>
</protein>
<gene>
    <name evidence="2" type="ORF">CQ12_35485</name>
</gene>
<sequence length="130" mass="14681">MPAIDTVKAHYDALARRDLDAALDVIGDDAVWEFSGPDTIPFAGRWLGRSGAREFFERIRSTVEVRAFRVTRMIADGDTVAVFGSERFLVKATGREWAVEWVQVHEVRDGQIIRFREYTDTTAIAGAYAR</sequence>
<feature type="domain" description="SnoaL-like" evidence="1">
    <location>
        <begin position="7"/>
        <end position="114"/>
    </location>
</feature>
<reference evidence="2 3" key="1">
    <citation type="submission" date="2014-03" db="EMBL/GenBank/DDBJ databases">
        <title>Bradyrhizobium valentinum sp. nov., isolated from effective nodules of Lupinus mariae-josephae, a lupine endemic of basic-lime soils in Eastern Spain.</title>
        <authorList>
            <person name="Duran D."/>
            <person name="Rey L."/>
            <person name="Navarro A."/>
            <person name="Busquets A."/>
            <person name="Imperial J."/>
            <person name="Ruiz-Argueso T."/>
        </authorList>
    </citation>
    <scope>NUCLEOTIDE SEQUENCE [LARGE SCALE GENOMIC DNA]</scope>
    <source>
        <strain evidence="2 3">PAC68</strain>
    </source>
</reference>
<dbReference type="RefSeq" id="WP_057840715.1">
    <property type="nucleotide sequence ID" value="NZ_LLXZ01000225.1"/>
</dbReference>
<dbReference type="Pfam" id="PF12680">
    <property type="entry name" value="SnoaL_2"/>
    <property type="match status" value="1"/>
</dbReference>
<proteinExistence type="predicted"/>
<dbReference type="InterPro" id="IPR037401">
    <property type="entry name" value="SnoaL-like"/>
</dbReference>
<comment type="caution">
    <text evidence="2">The sequence shown here is derived from an EMBL/GenBank/DDBJ whole genome shotgun (WGS) entry which is preliminary data.</text>
</comment>
<dbReference type="InterPro" id="IPR032710">
    <property type="entry name" value="NTF2-like_dom_sf"/>
</dbReference>
<evidence type="ECO:0000313" key="3">
    <source>
        <dbReference type="Proteomes" id="UP000050863"/>
    </source>
</evidence>
<dbReference type="Proteomes" id="UP000050863">
    <property type="component" value="Unassembled WGS sequence"/>
</dbReference>
<accession>A0A0R3KDL4</accession>
<dbReference type="AlphaFoldDB" id="A0A0R3KDL4"/>
<organism evidence="2 3">
    <name type="scientific">Bradyrhizobium jicamae</name>
    <dbReference type="NCBI Taxonomy" id="280332"/>
    <lineage>
        <taxon>Bacteria</taxon>
        <taxon>Pseudomonadati</taxon>
        <taxon>Pseudomonadota</taxon>
        <taxon>Alphaproteobacteria</taxon>
        <taxon>Hyphomicrobiales</taxon>
        <taxon>Nitrobacteraceae</taxon>
        <taxon>Bradyrhizobium</taxon>
    </lineage>
</organism>
<dbReference type="STRING" id="280332.CQ12_35485"/>